<dbReference type="PROSITE" id="PS00906">
    <property type="entry name" value="UROD_1"/>
    <property type="match status" value="1"/>
</dbReference>
<evidence type="ECO:0000313" key="13">
    <source>
        <dbReference type="Proteomes" id="UP001143486"/>
    </source>
</evidence>
<dbReference type="RefSeq" id="WP_271187243.1">
    <property type="nucleotide sequence ID" value="NZ_BSFE01000006.1"/>
</dbReference>
<feature type="domain" description="Uroporphyrinogen decarboxylase (URO-D)" evidence="10">
    <location>
        <begin position="22"/>
        <end position="31"/>
    </location>
</feature>
<dbReference type="EC" id="4.1.1.37" evidence="3 7"/>
<evidence type="ECO:0000256" key="5">
    <source>
        <dbReference type="ARBA" id="ARBA00023239"/>
    </source>
</evidence>
<reference evidence="12" key="2">
    <citation type="submission" date="2023-01" db="EMBL/GenBank/DDBJ databases">
        <authorList>
            <person name="Sun Q."/>
            <person name="Evtushenko L."/>
        </authorList>
    </citation>
    <scope>NUCLEOTIDE SEQUENCE</scope>
    <source>
        <strain evidence="12">VKM B-1513</strain>
    </source>
</reference>
<comment type="subunit">
    <text evidence="7">Homodimer.</text>
</comment>
<comment type="subcellular location">
    <subcellularLocation>
        <location evidence="7">Cytoplasm</location>
    </subcellularLocation>
</comment>
<comment type="caution">
    <text evidence="7">Lacks conserved residue(s) required for the propagation of feature annotation.</text>
</comment>
<dbReference type="InterPro" id="IPR038071">
    <property type="entry name" value="UROD/MetE-like_sf"/>
</dbReference>
<dbReference type="NCBIfam" id="TIGR01464">
    <property type="entry name" value="hemE"/>
    <property type="match status" value="1"/>
</dbReference>
<evidence type="ECO:0000259" key="11">
    <source>
        <dbReference type="PROSITE" id="PS00907"/>
    </source>
</evidence>
<dbReference type="HAMAP" id="MF_00218">
    <property type="entry name" value="URO_D"/>
    <property type="match status" value="1"/>
</dbReference>
<protein>
    <recommendedName>
        <fullName evidence="3 7">Uroporphyrinogen decarboxylase</fullName>
        <shortName evidence="7">UPD</shortName>
        <shortName evidence="7">URO-D</shortName>
        <ecNumber evidence="3 7">4.1.1.37</ecNumber>
    </recommendedName>
</protein>
<dbReference type="EMBL" id="BSFE01000006">
    <property type="protein sequence ID" value="GLK52885.1"/>
    <property type="molecule type" value="Genomic_DNA"/>
</dbReference>
<comment type="caution">
    <text evidence="12">The sequence shown here is derived from an EMBL/GenBank/DDBJ whole genome shotgun (WGS) entry which is preliminary data.</text>
</comment>
<evidence type="ECO:0000256" key="1">
    <source>
        <dbReference type="ARBA" id="ARBA00004804"/>
    </source>
</evidence>
<dbReference type="SUPFAM" id="SSF51726">
    <property type="entry name" value="UROD/MetE-like"/>
    <property type="match status" value="1"/>
</dbReference>
<dbReference type="Pfam" id="PF01208">
    <property type="entry name" value="URO-D"/>
    <property type="match status" value="1"/>
</dbReference>
<keyword evidence="13" id="KW-1185">Reference proteome</keyword>
<feature type="binding site" evidence="7">
    <location>
        <position position="207"/>
    </location>
    <ligand>
        <name>substrate</name>
    </ligand>
</feature>
<comment type="similarity">
    <text evidence="2 7 9">Belongs to the uroporphyrinogen decarboxylase family.</text>
</comment>
<reference evidence="12" key="1">
    <citation type="journal article" date="2014" name="Int. J. Syst. Evol. Microbiol.">
        <title>Complete genome sequence of Corynebacterium casei LMG S-19264T (=DSM 44701T), isolated from a smear-ripened cheese.</title>
        <authorList>
            <consortium name="US DOE Joint Genome Institute (JGI-PGF)"/>
            <person name="Walter F."/>
            <person name="Albersmeier A."/>
            <person name="Kalinowski J."/>
            <person name="Ruckert C."/>
        </authorList>
    </citation>
    <scope>NUCLEOTIDE SEQUENCE</scope>
    <source>
        <strain evidence="12">VKM B-1513</strain>
    </source>
</reference>
<evidence type="ECO:0000256" key="3">
    <source>
        <dbReference type="ARBA" id="ARBA00012288"/>
    </source>
</evidence>
<gene>
    <name evidence="7 12" type="primary">hemE</name>
    <name evidence="12" type="ORF">GCM10017621_23930</name>
</gene>
<keyword evidence="5 7" id="KW-0456">Lyase</keyword>
<comment type="catalytic activity">
    <reaction evidence="7 8">
        <text>uroporphyrinogen III + 4 H(+) = coproporphyrinogen III + 4 CO2</text>
        <dbReference type="Rhea" id="RHEA:19865"/>
        <dbReference type="ChEBI" id="CHEBI:15378"/>
        <dbReference type="ChEBI" id="CHEBI:16526"/>
        <dbReference type="ChEBI" id="CHEBI:57308"/>
        <dbReference type="ChEBI" id="CHEBI:57309"/>
        <dbReference type="EC" id="4.1.1.37"/>
    </reaction>
</comment>
<feature type="binding site" evidence="7">
    <location>
        <begin position="27"/>
        <end position="31"/>
    </location>
    <ligand>
        <name>substrate</name>
    </ligand>
</feature>
<evidence type="ECO:0000256" key="6">
    <source>
        <dbReference type="ARBA" id="ARBA00023244"/>
    </source>
</evidence>
<dbReference type="InterPro" id="IPR006361">
    <property type="entry name" value="Uroporphyrinogen_deCO2ase_HemE"/>
</dbReference>
<name>A0A9W6MNQ8_9PROT</name>
<dbReference type="GO" id="GO:0019353">
    <property type="term" value="P:protoporphyrinogen IX biosynthetic process from glutamate"/>
    <property type="evidence" value="ECO:0007669"/>
    <property type="project" value="TreeGrafter"/>
</dbReference>
<evidence type="ECO:0000256" key="9">
    <source>
        <dbReference type="RuleBase" id="RU004169"/>
    </source>
</evidence>
<comment type="function">
    <text evidence="7">Catalyzes the decarboxylation of four acetate groups of uroporphyrinogen-III to yield coproporphyrinogen-III.</text>
</comment>
<dbReference type="PANTHER" id="PTHR21091">
    <property type="entry name" value="METHYLTETRAHYDROFOLATE:HOMOCYSTEINE METHYLTRANSFERASE RELATED"/>
    <property type="match status" value="1"/>
</dbReference>
<dbReference type="AlphaFoldDB" id="A0A9W6MNQ8"/>
<dbReference type="PROSITE" id="PS00907">
    <property type="entry name" value="UROD_2"/>
    <property type="match status" value="1"/>
</dbReference>
<keyword evidence="7" id="KW-0963">Cytoplasm</keyword>
<dbReference type="GO" id="GO:0004853">
    <property type="term" value="F:uroporphyrinogen decarboxylase activity"/>
    <property type="evidence" value="ECO:0007669"/>
    <property type="project" value="UniProtKB-UniRule"/>
</dbReference>
<evidence type="ECO:0000259" key="10">
    <source>
        <dbReference type="PROSITE" id="PS00906"/>
    </source>
</evidence>
<evidence type="ECO:0000256" key="8">
    <source>
        <dbReference type="RuleBase" id="RU000554"/>
    </source>
</evidence>
<feature type="binding site" evidence="7">
    <location>
        <position position="152"/>
    </location>
    <ligand>
        <name>substrate</name>
    </ligand>
</feature>
<organism evidence="12 13">
    <name type="scientific">Maricaulis virginensis</name>
    <dbReference type="NCBI Taxonomy" id="144022"/>
    <lineage>
        <taxon>Bacteria</taxon>
        <taxon>Pseudomonadati</taxon>
        <taxon>Pseudomonadota</taxon>
        <taxon>Alphaproteobacteria</taxon>
        <taxon>Maricaulales</taxon>
        <taxon>Maricaulaceae</taxon>
        <taxon>Maricaulis</taxon>
    </lineage>
</organism>
<proteinExistence type="inferred from homology"/>
<keyword evidence="4 7" id="KW-0210">Decarboxylase</keyword>
<feature type="site" description="Transition state stabilizer" evidence="7">
    <location>
        <position position="77"/>
    </location>
</feature>
<evidence type="ECO:0000256" key="7">
    <source>
        <dbReference type="HAMAP-Rule" id="MF_00218"/>
    </source>
</evidence>
<evidence type="ECO:0000256" key="4">
    <source>
        <dbReference type="ARBA" id="ARBA00022793"/>
    </source>
</evidence>
<dbReference type="Proteomes" id="UP001143486">
    <property type="component" value="Unassembled WGS sequence"/>
</dbReference>
<sequence>MTLTSKKPMLAVLSGETRTPPPVWLMRQAGRYLDEYREVRSRAKNFIDFCFSPDLAAEVTLQPIRRFGFDAAILFADILLIPIALGRKVWFVTGEGPRLEPFDPLAFETLTPERAREVLAPVGETLRRVAPELPDETTLIGFAGAPWTVATYMVEGGGSKDRFSARVAAWQHPEAFDGMLDRIADATAEYLVMQAEAGAEVLKIFDSWAEGLPEPLFERVVIRPTRRIVDTVRAAGVTVPIIGFPRGAGAFYARYARETGVTAVALDTGMDPAWAQSMLPEGMPVQGHLDPAALRAGGAALRSETQRLLDSWSGRPHIFNLGHGITPDVPVAHVHELLACIRGRA</sequence>
<comment type="pathway">
    <text evidence="1 7 8">Porphyrin-containing compound metabolism; protoporphyrin-IX biosynthesis; coproporphyrinogen-III from 5-aminolevulinate: step 4/4.</text>
</comment>
<evidence type="ECO:0000313" key="12">
    <source>
        <dbReference type="EMBL" id="GLK52885.1"/>
    </source>
</evidence>
<keyword evidence="6 7" id="KW-0627">Porphyrin biosynthesis</keyword>
<dbReference type="Gene3D" id="3.20.20.210">
    <property type="match status" value="1"/>
</dbReference>
<dbReference type="CDD" id="cd00717">
    <property type="entry name" value="URO-D"/>
    <property type="match status" value="1"/>
</dbReference>
<dbReference type="GO" id="GO:0005829">
    <property type="term" value="C:cytosol"/>
    <property type="evidence" value="ECO:0007669"/>
    <property type="project" value="TreeGrafter"/>
</dbReference>
<evidence type="ECO:0000256" key="2">
    <source>
        <dbReference type="ARBA" id="ARBA00009935"/>
    </source>
</evidence>
<dbReference type="InterPro" id="IPR000257">
    <property type="entry name" value="Uroporphyrinogen_deCOase"/>
</dbReference>
<feature type="domain" description="Uroporphyrinogen decarboxylase (URO-D)" evidence="11">
    <location>
        <begin position="140"/>
        <end position="156"/>
    </location>
</feature>
<accession>A0A9W6MNQ8</accession>
<dbReference type="PANTHER" id="PTHR21091:SF169">
    <property type="entry name" value="UROPORPHYRINOGEN DECARBOXYLASE"/>
    <property type="match status" value="1"/>
</dbReference>
<feature type="binding site" evidence="7">
    <location>
        <position position="77"/>
    </location>
    <ligand>
        <name>substrate</name>
    </ligand>
</feature>
<feature type="binding site" evidence="7">
    <location>
        <position position="323"/>
    </location>
    <ligand>
        <name>substrate</name>
    </ligand>
</feature>